<keyword evidence="14" id="KW-1185">Reference proteome</keyword>
<evidence type="ECO:0000256" key="3">
    <source>
        <dbReference type="ARBA" id="ARBA00022695"/>
    </source>
</evidence>
<dbReference type="PROSITE" id="PS50879">
    <property type="entry name" value="RNASE_H_1"/>
    <property type="match status" value="1"/>
</dbReference>
<dbReference type="SUPFAM" id="SSF46919">
    <property type="entry name" value="N-terminal Zn binding domain of HIV integrase"/>
    <property type="match status" value="1"/>
</dbReference>
<evidence type="ECO:0000256" key="4">
    <source>
        <dbReference type="ARBA" id="ARBA00022722"/>
    </source>
</evidence>
<dbReference type="OrthoDB" id="9395371at2759"/>
<comment type="caution">
    <text evidence="13">The sequence shown here is derived from an EMBL/GenBank/DDBJ whole genome shotgun (WGS) entry which is preliminary data.</text>
</comment>
<keyword evidence="2" id="KW-0808">Transferase</keyword>
<dbReference type="PANTHER" id="PTHR41694">
    <property type="entry name" value="ENDOGENOUS RETROVIRUS GROUP K MEMBER POL PROTEIN"/>
    <property type="match status" value="1"/>
</dbReference>
<keyword evidence="9" id="KW-0862">Zinc</keyword>
<dbReference type="Gene3D" id="3.30.420.10">
    <property type="entry name" value="Ribonuclease H-like superfamily/Ribonuclease H"/>
    <property type="match status" value="2"/>
</dbReference>
<dbReference type="Proteomes" id="UP000796761">
    <property type="component" value="Unassembled WGS sequence"/>
</dbReference>
<evidence type="ECO:0000313" key="14">
    <source>
        <dbReference type="Proteomes" id="UP000796761"/>
    </source>
</evidence>
<evidence type="ECO:0000256" key="2">
    <source>
        <dbReference type="ARBA" id="ARBA00022679"/>
    </source>
</evidence>
<accession>A0A8K1D7U5</accession>
<dbReference type="InterPro" id="IPR036397">
    <property type="entry name" value="RNaseH_sf"/>
</dbReference>
<feature type="domain" description="Integrase-type" evidence="10">
    <location>
        <begin position="176"/>
        <end position="217"/>
    </location>
</feature>
<evidence type="ECO:0000259" key="10">
    <source>
        <dbReference type="PROSITE" id="PS50876"/>
    </source>
</evidence>
<dbReference type="Pfam" id="PF00665">
    <property type="entry name" value="rve"/>
    <property type="match status" value="1"/>
</dbReference>
<dbReference type="InterPro" id="IPR017856">
    <property type="entry name" value="Integrase-like_N"/>
</dbReference>
<dbReference type="PROSITE" id="PS50876">
    <property type="entry name" value="ZF_INTEGRASE"/>
    <property type="match status" value="1"/>
</dbReference>
<proteinExistence type="predicted"/>
<gene>
    <name evidence="13" type="ORF">HGM15179_019607</name>
</gene>
<dbReference type="InterPro" id="IPR002156">
    <property type="entry name" value="RNaseH_domain"/>
</dbReference>
<dbReference type="GO" id="GO:0035613">
    <property type="term" value="F:RNA stem-loop binding"/>
    <property type="evidence" value="ECO:0007669"/>
    <property type="project" value="TreeGrafter"/>
</dbReference>
<evidence type="ECO:0000259" key="11">
    <source>
        <dbReference type="PROSITE" id="PS50879"/>
    </source>
</evidence>
<evidence type="ECO:0000256" key="7">
    <source>
        <dbReference type="ARBA" id="ARBA00022801"/>
    </source>
</evidence>
<dbReference type="EMBL" id="SWJQ01001749">
    <property type="protein sequence ID" value="TRZ07500.1"/>
    <property type="molecule type" value="Genomic_DNA"/>
</dbReference>
<dbReference type="SUPFAM" id="SSF53098">
    <property type="entry name" value="Ribonuclease H-like"/>
    <property type="match status" value="2"/>
</dbReference>
<evidence type="ECO:0000256" key="9">
    <source>
        <dbReference type="PROSITE-ProRule" id="PRU00450"/>
    </source>
</evidence>
<evidence type="ECO:0000256" key="8">
    <source>
        <dbReference type="ARBA" id="ARBA00022918"/>
    </source>
</evidence>
<protein>
    <recommendedName>
        <fullName evidence="1">RNA-directed DNA polymerase</fullName>
        <ecNumber evidence="1">2.7.7.49</ecNumber>
    </recommendedName>
</protein>
<dbReference type="GO" id="GO:0015074">
    <property type="term" value="P:DNA integration"/>
    <property type="evidence" value="ECO:0007669"/>
    <property type="project" value="InterPro"/>
</dbReference>
<keyword evidence="5" id="KW-0479">Metal-binding</keyword>
<feature type="domain" description="Integrase catalytic" evidence="12">
    <location>
        <begin position="226"/>
        <end position="355"/>
    </location>
</feature>
<evidence type="ECO:0000256" key="6">
    <source>
        <dbReference type="ARBA" id="ARBA00022759"/>
    </source>
</evidence>
<keyword evidence="3" id="KW-0548">Nucleotidyltransferase</keyword>
<dbReference type="Gene3D" id="1.10.10.200">
    <property type="match status" value="1"/>
</dbReference>
<dbReference type="InterPro" id="IPR001584">
    <property type="entry name" value="Integrase_cat-core"/>
</dbReference>
<dbReference type="InterPro" id="IPR003308">
    <property type="entry name" value="Integrase_Zn-bd_dom_N"/>
</dbReference>
<feature type="domain" description="RNase H type-1" evidence="11">
    <location>
        <begin position="33"/>
        <end position="171"/>
    </location>
</feature>
<name>A0A8K1D7U5_9PASS</name>
<dbReference type="InterPro" id="IPR012337">
    <property type="entry name" value="RNaseH-like_sf"/>
</dbReference>
<dbReference type="PANTHER" id="PTHR41694:SF3">
    <property type="entry name" value="RNA-DIRECTED DNA POLYMERASE-RELATED"/>
    <property type="match status" value="1"/>
</dbReference>
<keyword evidence="9" id="KW-0863">Zinc-finger</keyword>
<reference evidence="13" key="1">
    <citation type="submission" date="2019-04" db="EMBL/GenBank/DDBJ databases">
        <title>Genome assembly of Zosterops borbonicus 15179.</title>
        <authorList>
            <person name="Leroy T."/>
            <person name="Anselmetti Y."/>
            <person name="Tilak M.-K."/>
            <person name="Nabholz B."/>
        </authorList>
    </citation>
    <scope>NUCLEOTIDE SEQUENCE</scope>
    <source>
        <strain evidence="13">HGM_15179</strain>
        <tissue evidence="13">Muscle</tissue>
    </source>
</reference>
<keyword evidence="6" id="KW-0255">Endonuclease</keyword>
<keyword evidence="7" id="KW-0378">Hydrolase</keyword>
<dbReference type="AlphaFoldDB" id="A0A8K1D7U5"/>
<dbReference type="GO" id="GO:0003964">
    <property type="term" value="F:RNA-directed DNA polymerase activity"/>
    <property type="evidence" value="ECO:0007669"/>
    <property type="project" value="UniProtKB-KW"/>
</dbReference>
<evidence type="ECO:0000259" key="12">
    <source>
        <dbReference type="PROSITE" id="PS50994"/>
    </source>
</evidence>
<evidence type="ECO:0000256" key="1">
    <source>
        <dbReference type="ARBA" id="ARBA00012493"/>
    </source>
</evidence>
<evidence type="ECO:0000256" key="5">
    <source>
        <dbReference type="ARBA" id="ARBA00022723"/>
    </source>
</evidence>
<dbReference type="Pfam" id="PF00075">
    <property type="entry name" value="RNase_H"/>
    <property type="match status" value="1"/>
</dbReference>
<keyword evidence="8" id="KW-0695">RNA-directed DNA polymerase</keyword>
<evidence type="ECO:0000313" key="13">
    <source>
        <dbReference type="EMBL" id="TRZ07500.1"/>
    </source>
</evidence>
<dbReference type="GO" id="GO:0008270">
    <property type="term" value="F:zinc ion binding"/>
    <property type="evidence" value="ECO:0007669"/>
    <property type="project" value="UniProtKB-KW"/>
</dbReference>
<dbReference type="Pfam" id="PF02022">
    <property type="entry name" value="Integrase_Zn"/>
    <property type="match status" value="1"/>
</dbReference>
<dbReference type="GO" id="GO:0004523">
    <property type="term" value="F:RNA-DNA hybrid ribonuclease activity"/>
    <property type="evidence" value="ECO:0007669"/>
    <property type="project" value="InterPro"/>
</dbReference>
<organism evidence="13 14">
    <name type="scientific">Zosterops borbonicus</name>
    <dbReference type="NCBI Taxonomy" id="364589"/>
    <lineage>
        <taxon>Eukaryota</taxon>
        <taxon>Metazoa</taxon>
        <taxon>Chordata</taxon>
        <taxon>Craniata</taxon>
        <taxon>Vertebrata</taxon>
        <taxon>Euteleostomi</taxon>
        <taxon>Archelosauria</taxon>
        <taxon>Archosauria</taxon>
        <taxon>Dinosauria</taxon>
        <taxon>Saurischia</taxon>
        <taxon>Theropoda</taxon>
        <taxon>Coelurosauria</taxon>
        <taxon>Aves</taxon>
        <taxon>Neognathae</taxon>
        <taxon>Neoaves</taxon>
        <taxon>Telluraves</taxon>
        <taxon>Australaves</taxon>
        <taxon>Passeriformes</taxon>
        <taxon>Sylvioidea</taxon>
        <taxon>Zosteropidae</taxon>
        <taxon>Zosterops</taxon>
    </lineage>
</organism>
<dbReference type="EC" id="2.7.7.49" evidence="1"/>
<sequence>MDSPRTLTPEARDTITEVQEALSSHQAHCIKPSLPLQFAIRDGSGASHKSVMTWMDHKTQKWESDVQIVEGSPQIAEPAAVIRAFEKFKDEPSNLVTDSSYIAGIAMMAENALLKEVSNPNLHKLISTLFCLISHRKQPYHIMHVRSHTDLPGAITEGNRKADPLAMSVETANIPDIFAQVKLSHAFYHQNAPGLVKMFRLSKDQARAIVATCPNCKNYQIPSMSTGVNPQGLNSCQLWQTDVTHFPSFGKSKYVHVSVNMFSGAVFVSAHAGEDTTHTTKHFLFAFATLGVPEQIKTDNGLAYASHRLKDFFNQWWVKCTNGIPANPTGQSIVEKIHQTIKSSQSAAERNYVSR</sequence>
<keyword evidence="4" id="KW-0540">Nuclease</keyword>
<dbReference type="PROSITE" id="PS50994">
    <property type="entry name" value="INTEGRASE"/>
    <property type="match status" value="1"/>
</dbReference>